<keyword evidence="1" id="KW-1133">Transmembrane helix</keyword>
<name>A0A2M6R7S5_9BACT</name>
<dbReference type="AlphaFoldDB" id="A0A2M6R7S5"/>
<reference evidence="3" key="1">
    <citation type="submission" date="2017-09" db="EMBL/GenBank/DDBJ databases">
        <title>Depth-based differentiation of microbial function through sediment-hosted aquifers and enrichment of novel symbionts in the deep terrestrial subsurface.</title>
        <authorList>
            <person name="Probst A.J."/>
            <person name="Ladd B."/>
            <person name="Jarett J.K."/>
            <person name="Geller-Mcgrath D.E."/>
            <person name="Sieber C.M.K."/>
            <person name="Emerson J.B."/>
            <person name="Anantharaman K."/>
            <person name="Thomas B.C."/>
            <person name="Malmstrom R."/>
            <person name="Stieglmeier M."/>
            <person name="Klingl A."/>
            <person name="Woyke T."/>
            <person name="Ryan C.M."/>
            <person name="Banfield J.F."/>
        </authorList>
    </citation>
    <scope>NUCLEOTIDE SEQUENCE [LARGE SCALE GENOMIC DNA]</scope>
</reference>
<feature type="transmembrane region" description="Helical" evidence="1">
    <location>
        <begin position="90"/>
        <end position="115"/>
    </location>
</feature>
<comment type="caution">
    <text evidence="2">The sequence shown here is derived from an EMBL/GenBank/DDBJ whole genome shotgun (WGS) entry which is preliminary data.</text>
</comment>
<proteinExistence type="predicted"/>
<feature type="transmembrane region" description="Helical" evidence="1">
    <location>
        <begin position="57"/>
        <end position="83"/>
    </location>
</feature>
<dbReference type="EMBL" id="PEZX01000040">
    <property type="protein sequence ID" value="PIS06704.1"/>
    <property type="molecule type" value="Genomic_DNA"/>
</dbReference>
<evidence type="ECO:0000256" key="1">
    <source>
        <dbReference type="SAM" id="Phobius"/>
    </source>
</evidence>
<gene>
    <name evidence="2" type="ORF">COT79_03165</name>
</gene>
<dbReference type="InterPro" id="IPR046487">
    <property type="entry name" value="DUF6580"/>
</dbReference>
<evidence type="ECO:0008006" key="4">
    <source>
        <dbReference type="Google" id="ProtNLM"/>
    </source>
</evidence>
<protein>
    <recommendedName>
        <fullName evidence="4">ECF transporter S component</fullName>
    </recommendedName>
</protein>
<dbReference type="Proteomes" id="UP000231162">
    <property type="component" value="Unassembled WGS sequence"/>
</dbReference>
<dbReference type="Pfam" id="PF20221">
    <property type="entry name" value="DUF6580"/>
    <property type="match status" value="1"/>
</dbReference>
<organism evidence="2 3">
    <name type="scientific">Candidatus Berkelbacteria bacterium CG10_big_fil_rev_8_21_14_0_10_43_14</name>
    <dbReference type="NCBI Taxonomy" id="1974515"/>
    <lineage>
        <taxon>Bacteria</taxon>
        <taxon>Candidatus Berkelbacteria</taxon>
    </lineage>
</organism>
<feature type="transmembrane region" description="Helical" evidence="1">
    <location>
        <begin position="135"/>
        <end position="158"/>
    </location>
</feature>
<sequence length="178" mass="19368">MPLLFALLLIVGALGRFVPHPANFAPIGALGIFAGLYAKNWKQGIALPLIARLTTDALIGFFSPGVMIAVYASTLAGVFLGIWARKKKTVLTVGGATLTGTLVFFIVTNFAVWLFDGLYTRNIHGLVQSYGMALPFFRNSLLGDIIYATVLVGGYELAKRVNFKFQISNFKKIIHSKI</sequence>
<keyword evidence="1" id="KW-0812">Transmembrane</keyword>
<evidence type="ECO:0000313" key="3">
    <source>
        <dbReference type="Proteomes" id="UP000231162"/>
    </source>
</evidence>
<accession>A0A2M6R7S5</accession>
<evidence type="ECO:0000313" key="2">
    <source>
        <dbReference type="EMBL" id="PIS06704.1"/>
    </source>
</evidence>
<keyword evidence="1" id="KW-0472">Membrane</keyword>